<comment type="caution">
    <text evidence="1">The sequence shown here is derived from an EMBL/GenBank/DDBJ whole genome shotgun (WGS) entry which is preliminary data.</text>
</comment>
<dbReference type="InterPro" id="IPR027417">
    <property type="entry name" value="P-loop_NTPase"/>
</dbReference>
<name>A0AAE3H1L9_9BACT</name>
<dbReference type="EMBL" id="RJUF01000018">
    <property type="protein sequence ID" value="MCP9762987.1"/>
    <property type="molecule type" value="Genomic_DNA"/>
</dbReference>
<evidence type="ECO:0000313" key="2">
    <source>
        <dbReference type="Proteomes" id="UP001204144"/>
    </source>
</evidence>
<keyword evidence="2" id="KW-1185">Reference proteome</keyword>
<dbReference type="Pfam" id="PF13479">
    <property type="entry name" value="AAA_24"/>
    <property type="match status" value="1"/>
</dbReference>
<sequence length="284" mass="32400">MKLEIVKREQAKIKIGLQGASGSGKSYSALLLAYGMLQDWSKIAVIDTENKSASLYSHLGRFYLIDFKPPYSPERYLQAVNLCIQAGIEVVIIDNISMEWEFILEAHSQLSGNSYTNWAKFTPRHQMFINAILQADIHIICTLRAKQDYVLTPNKDGKLVPEKVGMKAIQRDGVDYELTLVFELDQKHNAVATKDRTGLFEGMPDFKISQETGRTIVEWCKQGEITVRDYANLIKACDTLEELRNFYESVAMEVQTQFKDEFNLRQSQLKSFTQNYSQNGTTVN</sequence>
<dbReference type="AlphaFoldDB" id="A0AAE3H1L9"/>
<accession>A0AAE3H1L9</accession>
<proteinExistence type="predicted"/>
<dbReference type="Proteomes" id="UP001204144">
    <property type="component" value="Unassembled WGS sequence"/>
</dbReference>
<reference evidence="1 2" key="1">
    <citation type="submission" date="2018-11" db="EMBL/GenBank/DDBJ databases">
        <title>Novel bacteria species description.</title>
        <authorList>
            <person name="Han J.-H."/>
        </authorList>
    </citation>
    <scope>NUCLEOTIDE SEQUENCE [LARGE SCALE GENOMIC DNA]</scope>
    <source>
        <strain evidence="1 2">KCTC23259</strain>
    </source>
</reference>
<dbReference type="RefSeq" id="WP_255036769.1">
    <property type="nucleotide sequence ID" value="NZ_RJUF01000018.1"/>
</dbReference>
<dbReference type="SUPFAM" id="SSF52540">
    <property type="entry name" value="P-loop containing nucleoside triphosphate hydrolases"/>
    <property type="match status" value="1"/>
</dbReference>
<evidence type="ECO:0000313" key="1">
    <source>
        <dbReference type="EMBL" id="MCP9762987.1"/>
    </source>
</evidence>
<gene>
    <name evidence="1" type="ORF">EGI31_08465</name>
</gene>
<organism evidence="1 2">
    <name type="scientific">Lacihabitans soyangensis</name>
    <dbReference type="NCBI Taxonomy" id="869394"/>
    <lineage>
        <taxon>Bacteria</taxon>
        <taxon>Pseudomonadati</taxon>
        <taxon>Bacteroidota</taxon>
        <taxon>Cytophagia</taxon>
        <taxon>Cytophagales</taxon>
        <taxon>Leadbetterellaceae</taxon>
        <taxon>Lacihabitans</taxon>
    </lineage>
</organism>
<protein>
    <submittedName>
        <fullName evidence="1">AAA family ATPase</fullName>
    </submittedName>
</protein>
<dbReference type="Gene3D" id="3.40.50.300">
    <property type="entry name" value="P-loop containing nucleotide triphosphate hydrolases"/>
    <property type="match status" value="1"/>
</dbReference>